<dbReference type="PANTHER" id="PTHR46268">
    <property type="entry name" value="STRESS RESPONSE PROTEIN NHAX"/>
    <property type="match status" value="1"/>
</dbReference>
<proteinExistence type="inferred from homology"/>
<dbReference type="AlphaFoldDB" id="A0A318N0L7"/>
<evidence type="ECO:0000313" key="3">
    <source>
        <dbReference type="EMBL" id="PXZ00317.1"/>
    </source>
</evidence>
<dbReference type="InterPro" id="IPR006015">
    <property type="entry name" value="Universal_stress_UspA"/>
</dbReference>
<dbReference type="PRINTS" id="PR01438">
    <property type="entry name" value="UNVRSLSTRESS"/>
</dbReference>
<name>A0A318N0L7_9PROT</name>
<dbReference type="InterPro" id="IPR006016">
    <property type="entry name" value="UspA"/>
</dbReference>
<comment type="similarity">
    <text evidence="1">Belongs to the universal stress protein A family.</text>
</comment>
<keyword evidence="4" id="KW-1185">Reference proteome</keyword>
<dbReference type="SUPFAM" id="SSF52402">
    <property type="entry name" value="Adenine nucleotide alpha hydrolases-like"/>
    <property type="match status" value="2"/>
</dbReference>
<dbReference type="Gene3D" id="3.40.50.12370">
    <property type="match status" value="1"/>
</dbReference>
<evidence type="ECO:0000256" key="1">
    <source>
        <dbReference type="ARBA" id="ARBA00008791"/>
    </source>
</evidence>
<evidence type="ECO:0000259" key="2">
    <source>
        <dbReference type="Pfam" id="PF00582"/>
    </source>
</evidence>
<organism evidence="3 4">
    <name type="scientific">Commensalibacter melissae</name>
    <dbReference type="NCBI Taxonomy" id="2070537"/>
    <lineage>
        <taxon>Bacteria</taxon>
        <taxon>Pseudomonadati</taxon>
        <taxon>Pseudomonadota</taxon>
        <taxon>Alphaproteobacteria</taxon>
        <taxon>Acetobacterales</taxon>
        <taxon>Acetobacteraceae</taxon>
    </lineage>
</organism>
<dbReference type="CDD" id="cd00293">
    <property type="entry name" value="USP-like"/>
    <property type="match status" value="1"/>
</dbReference>
<dbReference type="PANTHER" id="PTHR46268:SF15">
    <property type="entry name" value="UNIVERSAL STRESS PROTEIN HP_0031"/>
    <property type="match status" value="1"/>
</dbReference>
<gene>
    <name evidence="3" type="ORF">DK869_06730</name>
</gene>
<comment type="caution">
    <text evidence="3">The sequence shown here is derived from an EMBL/GenBank/DDBJ whole genome shotgun (WGS) entry which is preliminary data.</text>
</comment>
<dbReference type="Proteomes" id="UP000247565">
    <property type="component" value="Unassembled WGS sequence"/>
</dbReference>
<accession>A0A318N0L7</accession>
<dbReference type="OrthoDB" id="9804721at2"/>
<dbReference type="RefSeq" id="WP_110439240.1">
    <property type="nucleotide sequence ID" value="NZ_CP046393.1"/>
</dbReference>
<feature type="domain" description="UspA" evidence="2">
    <location>
        <begin position="237"/>
        <end position="289"/>
    </location>
</feature>
<dbReference type="Pfam" id="PF00582">
    <property type="entry name" value="Usp"/>
    <property type="match status" value="1"/>
</dbReference>
<sequence>MLSVKKILIPIQGTPLSESTLTTAYYLSKNYNAHLAVIHIQPDRKDLIPLTSEGLSGSMIEEVMNVAASENQKRLKLAREIFDNFIDKYNIELTDPDLTEPAKEKITASFTNMVGRENELITYWARLSDITVISHPDSDSEISSSEALHTLLFDSGRPIIIAPKQKPLTTGKKICICWNGSAESAAALHASLRWLHYAEQVYILYTNDYENHGKKIQDVVNYLKFHNIQATPHQLGNDRDVGNTILSTCNEIGADMLCMGAYSHPRWQQLILGGVTRYMLENANISVLMNR</sequence>
<protein>
    <submittedName>
        <fullName evidence="3">Universal stress protein UspA</fullName>
    </submittedName>
</protein>
<evidence type="ECO:0000313" key="4">
    <source>
        <dbReference type="Proteomes" id="UP000247565"/>
    </source>
</evidence>
<dbReference type="EMBL" id="QGLT01000003">
    <property type="protein sequence ID" value="PXZ00317.1"/>
    <property type="molecule type" value="Genomic_DNA"/>
</dbReference>
<reference evidence="3 4" key="1">
    <citation type="submission" date="2018-05" db="EMBL/GenBank/DDBJ databases">
        <title>Reference genomes for bee gut microbiota database.</title>
        <authorList>
            <person name="Ellegaard K.M."/>
        </authorList>
    </citation>
    <scope>NUCLEOTIDE SEQUENCE [LARGE SCALE GENOMIC DNA]</scope>
    <source>
        <strain evidence="3 4">ESL0284</strain>
    </source>
</reference>